<keyword evidence="3" id="KW-1185">Reference proteome</keyword>
<dbReference type="AlphaFoldDB" id="A0A0M8QGJ6"/>
<evidence type="ECO:0000313" key="3">
    <source>
        <dbReference type="Proteomes" id="UP000037773"/>
    </source>
</evidence>
<keyword evidence="1" id="KW-0472">Membrane</keyword>
<keyword evidence="1" id="KW-1133">Transmembrane helix</keyword>
<comment type="caution">
    <text evidence="2">The sequence shown here is derived from an EMBL/GenBank/DDBJ whole genome shotgun (WGS) entry which is preliminary data.</text>
</comment>
<keyword evidence="1" id="KW-0812">Transmembrane</keyword>
<dbReference type="RefSeq" id="WP_037805300.1">
    <property type="nucleotide sequence ID" value="NZ_LGCN01000241.1"/>
</dbReference>
<sequence>MHYPRHRAAPARRPSRGATSPLTFVLLITTPAVVAVAALRPR</sequence>
<reference evidence="2 3" key="1">
    <citation type="submission" date="2015-07" db="EMBL/GenBank/DDBJ databases">
        <authorList>
            <person name="Noorani M."/>
        </authorList>
    </citation>
    <scope>NUCLEOTIDE SEQUENCE [LARGE SCALE GENOMIC DNA]</scope>
    <source>
        <strain evidence="2 3">NRRL B-24567</strain>
    </source>
</reference>
<evidence type="ECO:0000313" key="2">
    <source>
        <dbReference type="EMBL" id="KOT30406.1"/>
    </source>
</evidence>
<organism evidence="2 3">
    <name type="scientific">Streptomyces caelestis</name>
    <dbReference type="NCBI Taxonomy" id="36816"/>
    <lineage>
        <taxon>Bacteria</taxon>
        <taxon>Bacillati</taxon>
        <taxon>Actinomycetota</taxon>
        <taxon>Actinomycetes</taxon>
        <taxon>Kitasatosporales</taxon>
        <taxon>Streptomycetaceae</taxon>
        <taxon>Streptomyces</taxon>
    </lineage>
</organism>
<protein>
    <submittedName>
        <fullName evidence="2">Secreted proline-rich protein</fullName>
    </submittedName>
</protein>
<dbReference type="Proteomes" id="UP000037773">
    <property type="component" value="Unassembled WGS sequence"/>
</dbReference>
<dbReference type="EMBL" id="LGCN01000241">
    <property type="protein sequence ID" value="KOT30406.1"/>
    <property type="molecule type" value="Genomic_DNA"/>
</dbReference>
<dbReference type="PATRIC" id="fig|36816.3.peg.7161"/>
<evidence type="ECO:0000256" key="1">
    <source>
        <dbReference type="SAM" id="Phobius"/>
    </source>
</evidence>
<proteinExistence type="predicted"/>
<name>A0A0M8QGJ6_9ACTN</name>
<feature type="transmembrane region" description="Helical" evidence="1">
    <location>
        <begin position="21"/>
        <end position="39"/>
    </location>
</feature>
<accession>A0A0M8QGJ6</accession>
<gene>
    <name evidence="2" type="ORF">ADK41_32980</name>
</gene>